<evidence type="ECO:0000259" key="2">
    <source>
        <dbReference type="Pfam" id="PF20700"/>
    </source>
</evidence>
<accession>L7M066</accession>
<dbReference type="AlphaFoldDB" id="L7M066"/>
<reference evidence="3" key="2">
    <citation type="journal article" date="2015" name="J. Proteomics">
        <title>Sexual differences in the sialomes of the zebra tick, Rhipicephalus pulchellus.</title>
        <authorList>
            <person name="Tan A.W."/>
            <person name="Francischetti I.M."/>
            <person name="Slovak M."/>
            <person name="Kini R.M."/>
            <person name="Ribeiro J.M."/>
        </authorList>
    </citation>
    <scope>NUCLEOTIDE SEQUENCE</scope>
    <source>
        <tissue evidence="3">Salivary gland</tissue>
    </source>
</reference>
<dbReference type="InterPro" id="IPR049012">
    <property type="entry name" value="Mutator_transp_dom"/>
</dbReference>
<proteinExistence type="evidence at transcript level"/>
<feature type="compositionally biased region" description="Basic residues" evidence="1">
    <location>
        <begin position="52"/>
        <end position="65"/>
    </location>
</feature>
<feature type="domain" description="Mutator-like transposase" evidence="2">
    <location>
        <begin position="157"/>
        <end position="496"/>
    </location>
</feature>
<name>L7M066_RHIPC</name>
<feature type="region of interest" description="Disordered" evidence="1">
    <location>
        <begin position="52"/>
        <end position="87"/>
    </location>
</feature>
<reference evidence="3" key="1">
    <citation type="submission" date="2012-11" db="EMBL/GenBank/DDBJ databases">
        <authorList>
            <person name="Lucero-Rivera Y.E."/>
            <person name="Tovar-Ramirez D."/>
        </authorList>
    </citation>
    <scope>NUCLEOTIDE SEQUENCE</scope>
    <source>
        <tissue evidence="3">Salivary gland</tissue>
    </source>
</reference>
<dbReference type="PANTHER" id="PTHR33309:SF3">
    <property type="entry name" value="CCHC-TYPE DOMAIN-CONTAINING PROTEIN"/>
    <property type="match status" value="1"/>
</dbReference>
<dbReference type="PANTHER" id="PTHR33309">
    <property type="entry name" value="KERATIN, ULTRA HIGH-SULFUR MATRIX PROTEIN-LIKE"/>
    <property type="match status" value="1"/>
</dbReference>
<organism evidence="3">
    <name type="scientific">Rhipicephalus pulchellus</name>
    <name type="common">Yellow backed tick</name>
    <name type="synonym">Dermacentor pulchellus</name>
    <dbReference type="NCBI Taxonomy" id="72859"/>
    <lineage>
        <taxon>Eukaryota</taxon>
        <taxon>Metazoa</taxon>
        <taxon>Ecdysozoa</taxon>
        <taxon>Arthropoda</taxon>
        <taxon>Chelicerata</taxon>
        <taxon>Arachnida</taxon>
        <taxon>Acari</taxon>
        <taxon>Parasitiformes</taxon>
        <taxon>Ixodida</taxon>
        <taxon>Ixodoidea</taxon>
        <taxon>Ixodidae</taxon>
        <taxon>Rhipicephalinae</taxon>
        <taxon>Rhipicephalus</taxon>
        <taxon>Rhipicephalus</taxon>
    </lineage>
</organism>
<dbReference type="EMBL" id="GACK01007787">
    <property type="protein sequence ID" value="JAA57247.1"/>
    <property type="molecule type" value="mRNA"/>
</dbReference>
<evidence type="ECO:0000256" key="1">
    <source>
        <dbReference type="SAM" id="MobiDB-lite"/>
    </source>
</evidence>
<dbReference type="Pfam" id="PF20700">
    <property type="entry name" value="Mutator"/>
    <property type="match status" value="1"/>
</dbReference>
<evidence type="ECO:0000313" key="3">
    <source>
        <dbReference type="EMBL" id="JAA57247.1"/>
    </source>
</evidence>
<protein>
    <recommendedName>
        <fullName evidence="2">Mutator-like transposase domain-containing protein</fullName>
    </recommendedName>
</protein>
<sequence length="657" mass="72352">MVRYRGRHWLHLIGPARGALVTICACRAFLCFSESAMDQSKKRDFRARKFASKNQYRGRRRKPKRKAEVEECESPAARPNQGSGDTAASGNFNEIDAAIKFISASEKKIAQFESERTKSVGGSVSGVFCDIGALTAMVSGAVCPTCHTAGLVVRDAASKRKGLSSFLELYCDNSECPESVVSAAHSSRSVVPEGQPIDAGEDWSYRSGRSRDSFAVNVKVVVAARAIGIGHEQLSRFCAILGLPTPMHHKTFIAIGKKVHAAATKAVQENLAKARIITKEKADGADVAVMYDGTWQKRGHKSHNGIGTAVSVDTGLCLDFEVLSNYCLSCSRHQDLGAEEEIWQAFHSPVCEKNTECSSHAMETEAALRIWGRTASYTTPLRFTKFLSDGDSKAYTAVAEAKVYGEVVVNKEECTNHVAKRLGTALRKLPTRLPRGEKLTDGTIQKLQNYYRIAITNNRGDILKMHRAIWASYFHSSSSNTAGSHRYCPEGVTSWCKHRRAEALGEPTPDHTPILTKAQGLAVLPIYKRLTDEKLLGRCLQGKTQNAAESLNSKIWLLCPKTKFASRTTVETAAAMAVLWFNKGHSSFEHVLQELGVVPPDQLITLGQSRDQRRIQRMSACETAEARAHRRNMAKKARLDDSLLKQREGCTYGPGRF</sequence>